<dbReference type="KEGG" id="rhy:RD110_12085"/>
<dbReference type="STRING" id="1842727.RD110_12085"/>
<dbReference type="RefSeq" id="WP_076199728.1">
    <property type="nucleotide sequence ID" value="NZ_CP019236.1"/>
</dbReference>
<dbReference type="CDD" id="cd19166">
    <property type="entry name" value="HemeO-bac"/>
    <property type="match status" value="1"/>
</dbReference>
<gene>
    <name evidence="1" type="ORF">RD110_12085</name>
</gene>
<dbReference type="Proteomes" id="UP000186609">
    <property type="component" value="Chromosome"/>
</dbReference>
<dbReference type="Gene3D" id="1.20.910.10">
    <property type="entry name" value="Heme oxygenase-like"/>
    <property type="match status" value="1"/>
</dbReference>
<proteinExistence type="predicted"/>
<accession>A0A1P8JVQ0</accession>
<keyword evidence="2" id="KW-1185">Reference proteome</keyword>
<dbReference type="AlphaFoldDB" id="A0A1P8JVQ0"/>
<organism evidence="1 2">
    <name type="scientific">Rhodoferax koreensis</name>
    <dbReference type="NCBI Taxonomy" id="1842727"/>
    <lineage>
        <taxon>Bacteria</taxon>
        <taxon>Pseudomonadati</taxon>
        <taxon>Pseudomonadota</taxon>
        <taxon>Betaproteobacteria</taxon>
        <taxon>Burkholderiales</taxon>
        <taxon>Comamonadaceae</taxon>
        <taxon>Rhodoferax</taxon>
    </lineage>
</organism>
<evidence type="ECO:0000313" key="1">
    <source>
        <dbReference type="EMBL" id="APW37849.1"/>
    </source>
</evidence>
<evidence type="ECO:0008006" key="3">
    <source>
        <dbReference type="Google" id="ProtNLM"/>
    </source>
</evidence>
<name>A0A1P8JVQ0_9BURK</name>
<dbReference type="SUPFAM" id="SSF48613">
    <property type="entry name" value="Heme oxygenase-like"/>
    <property type="match status" value="1"/>
</dbReference>
<dbReference type="OrthoDB" id="114943at2"/>
<evidence type="ECO:0000313" key="2">
    <source>
        <dbReference type="Proteomes" id="UP000186609"/>
    </source>
</evidence>
<protein>
    <recommendedName>
        <fullName evidence="3">Heme oxygenase</fullName>
    </recommendedName>
</protein>
<dbReference type="EMBL" id="CP019236">
    <property type="protein sequence ID" value="APW37849.1"/>
    <property type="molecule type" value="Genomic_DNA"/>
</dbReference>
<reference evidence="1 2" key="1">
    <citation type="submission" date="2017-01" db="EMBL/GenBank/DDBJ databases">
        <authorList>
            <person name="Mah S.A."/>
            <person name="Swanson W.J."/>
            <person name="Moy G.W."/>
            <person name="Vacquier V.D."/>
        </authorList>
    </citation>
    <scope>NUCLEOTIDE SEQUENCE [LARGE SCALE GENOMIC DNA]</scope>
    <source>
        <strain evidence="1 2">DCY110</strain>
    </source>
</reference>
<dbReference type="InterPro" id="IPR016084">
    <property type="entry name" value="Haem_Oase-like_multi-hlx"/>
</dbReference>
<sequence>MTTPESAGAVEELRTATRSLHDRLDRDLPLAREHADLADYVRHLMVMRDWQCALVPWLTRTDCDLSGLALAQQDIDDGPTLSAPALAPIDTTPMRLADDGSAAFCWGATYVLEGSRLGGLVLYRRLHSRLAPHPLRYLRLRGETGRPWPETLALLRGQLVSPGERRSACRGAVAAFELLVRRFEDAGCL</sequence>